<feature type="region of interest" description="Disordered" evidence="1">
    <location>
        <begin position="57"/>
        <end position="102"/>
    </location>
</feature>
<evidence type="ECO:0000313" key="2">
    <source>
        <dbReference type="EMBL" id="BDV41334.1"/>
    </source>
</evidence>
<sequence>MVDGGNQDLPRYRRGGNGAVDCRIVGSGKDHEHAIQVFRREGALAVVDFSLIAQGAKRGGELGGNNRDCGTGREQGEAFLQGDPPSADNDDVSALQTQVDGK</sequence>
<dbReference type="EMBL" id="AP027151">
    <property type="protein sequence ID" value="BDV41334.1"/>
    <property type="molecule type" value="Genomic_DNA"/>
</dbReference>
<organism evidence="2 3">
    <name type="scientific">Geotalea uraniireducens</name>
    <dbReference type="NCBI Taxonomy" id="351604"/>
    <lineage>
        <taxon>Bacteria</taxon>
        <taxon>Pseudomonadati</taxon>
        <taxon>Thermodesulfobacteriota</taxon>
        <taxon>Desulfuromonadia</taxon>
        <taxon>Geobacterales</taxon>
        <taxon>Geobacteraceae</taxon>
        <taxon>Geotalea</taxon>
    </lineage>
</organism>
<reference evidence="2 3" key="1">
    <citation type="submission" date="2022-12" db="EMBL/GenBank/DDBJ databases">
        <title>Polyphasic characterization of Geotalea uranireducens NIT-SL11 newly isolated from a complex of sewage sludge and microbially reduced graphene oxide.</title>
        <authorList>
            <person name="Xie L."/>
            <person name="Yoshida N."/>
            <person name="Meng L."/>
        </authorList>
    </citation>
    <scope>NUCLEOTIDE SEQUENCE [LARGE SCALE GENOMIC DNA]</scope>
    <source>
        <strain evidence="2 3">NIT-SL11</strain>
    </source>
</reference>
<evidence type="ECO:0000256" key="1">
    <source>
        <dbReference type="SAM" id="MobiDB-lite"/>
    </source>
</evidence>
<gene>
    <name evidence="2" type="ORF">GURASL_02570</name>
</gene>
<keyword evidence="3" id="KW-1185">Reference proteome</keyword>
<evidence type="ECO:0000313" key="3">
    <source>
        <dbReference type="Proteomes" id="UP001317705"/>
    </source>
</evidence>
<name>A0ABM8EFZ6_9BACT</name>
<proteinExistence type="predicted"/>
<protein>
    <submittedName>
        <fullName evidence="2">Uncharacterized protein</fullName>
    </submittedName>
</protein>
<dbReference type="Proteomes" id="UP001317705">
    <property type="component" value="Chromosome"/>
</dbReference>
<feature type="region of interest" description="Disordered" evidence="1">
    <location>
        <begin position="1"/>
        <end position="20"/>
    </location>
</feature>
<accession>A0ABM8EFZ6</accession>